<keyword evidence="2" id="KW-1185">Reference proteome</keyword>
<dbReference type="Proteomes" id="UP001432322">
    <property type="component" value="Unassembled WGS sequence"/>
</dbReference>
<feature type="non-terminal residue" evidence="1">
    <location>
        <position position="1"/>
    </location>
</feature>
<evidence type="ECO:0000313" key="2">
    <source>
        <dbReference type="Proteomes" id="UP001432322"/>
    </source>
</evidence>
<dbReference type="AlphaFoldDB" id="A0AAV5W3Y5"/>
<accession>A0AAV5W3Y5</accession>
<proteinExistence type="predicted"/>
<name>A0AAV5W3Y5_9BILA</name>
<feature type="non-terminal residue" evidence="1">
    <location>
        <position position="619"/>
    </location>
</feature>
<sequence>LISPLLLHGLHAAGSAHPCCLHLHAVGVQPEGLSFPYHVGDVKAEFSAADKLVVAHAHQRHHVHPLKLVQRRVDRVPSAKVEYEFDLHQAVRSTVVQIHRHKFGTLPLATILARDKVVDADSDGRLGPQRIWHHEEAAADFSRDAEIVVGRVVVQSQFGFRFLGADRRQGNFLVRSLRPLFLHKLVHDAAHLAHHRRLRGQGKVNLHHSGQRPNILRVVHDGVIARVRSLRSLPVGKMGNCSLLCSQLQAVCSSCCSCSRRSASVAARWLRRVARQRSRQPMRLAVHPLLQLLPLRQLPLLLRIARHHARARLYLRHDDRLVGRGHGCCSGGCRALYARRRHWRSLLLQLLLLLHDCCRRRSHGHNRASAAAASRLLLQLLMSEEPVEAFPPLLLHGRTDVCCSRLRLQREPRLLLQLLQLLRRTTLLQPLHVHFVLLIRRQRAAPLRRSEHQRLQAIHFAAQPHTIVCYQLDSLLDLDEFPVLRVGQLLEPVDLLDHAFGARRLQRRPTQLLSRDERPNVALVICSRGRGSPRRCGEVPRQFTRSRRIHELVRLCLALLRFGSFRVAHLFHDGVAVVGCGRRSRLDRILQQCVLYYYCHRPPGRRGRALLAQQLRFVH</sequence>
<evidence type="ECO:0000313" key="1">
    <source>
        <dbReference type="EMBL" id="GMT26495.1"/>
    </source>
</evidence>
<dbReference type="EMBL" id="BTSY01000005">
    <property type="protein sequence ID" value="GMT26495.1"/>
    <property type="molecule type" value="Genomic_DNA"/>
</dbReference>
<gene>
    <name evidence="1" type="ORF">PFISCL1PPCAC_17792</name>
</gene>
<reference evidence="1" key="1">
    <citation type="submission" date="2023-10" db="EMBL/GenBank/DDBJ databases">
        <title>Genome assembly of Pristionchus species.</title>
        <authorList>
            <person name="Yoshida K."/>
            <person name="Sommer R.J."/>
        </authorList>
    </citation>
    <scope>NUCLEOTIDE SEQUENCE</scope>
    <source>
        <strain evidence="1">RS5133</strain>
    </source>
</reference>
<protein>
    <submittedName>
        <fullName evidence="1">Uncharacterized protein</fullName>
    </submittedName>
</protein>
<comment type="caution">
    <text evidence="1">The sequence shown here is derived from an EMBL/GenBank/DDBJ whole genome shotgun (WGS) entry which is preliminary data.</text>
</comment>
<organism evidence="1 2">
    <name type="scientific">Pristionchus fissidentatus</name>
    <dbReference type="NCBI Taxonomy" id="1538716"/>
    <lineage>
        <taxon>Eukaryota</taxon>
        <taxon>Metazoa</taxon>
        <taxon>Ecdysozoa</taxon>
        <taxon>Nematoda</taxon>
        <taxon>Chromadorea</taxon>
        <taxon>Rhabditida</taxon>
        <taxon>Rhabditina</taxon>
        <taxon>Diplogasteromorpha</taxon>
        <taxon>Diplogasteroidea</taxon>
        <taxon>Neodiplogasteridae</taxon>
        <taxon>Pristionchus</taxon>
    </lineage>
</organism>